<evidence type="ECO:0000259" key="1">
    <source>
        <dbReference type="Pfam" id="PF04287"/>
    </source>
</evidence>
<dbReference type="InterPro" id="IPR007384">
    <property type="entry name" value="UCP006257"/>
</dbReference>
<keyword evidence="3" id="KW-1185">Reference proteome</keyword>
<dbReference type="Gene3D" id="1.20.1440.40">
    <property type="entry name" value="YqcC-like"/>
    <property type="match status" value="1"/>
</dbReference>
<name>A0A432XAC2_9GAMM</name>
<dbReference type="PANTHER" id="PTHR39586">
    <property type="entry name" value="CYTOPLASMIC PROTEIN-RELATED"/>
    <property type="match status" value="1"/>
</dbReference>
<dbReference type="EMBL" id="PIPQ01000001">
    <property type="protein sequence ID" value="RUO44365.1"/>
    <property type="molecule type" value="Genomic_DNA"/>
</dbReference>
<dbReference type="RefSeq" id="WP_126756767.1">
    <property type="nucleotide sequence ID" value="NZ_PIPQ01000001.1"/>
</dbReference>
<organism evidence="2 3">
    <name type="scientific">Aliidiomarina taiwanensis</name>
    <dbReference type="NCBI Taxonomy" id="946228"/>
    <lineage>
        <taxon>Bacteria</taxon>
        <taxon>Pseudomonadati</taxon>
        <taxon>Pseudomonadota</taxon>
        <taxon>Gammaproteobacteria</taxon>
        <taxon>Alteromonadales</taxon>
        <taxon>Idiomarinaceae</taxon>
        <taxon>Aliidiomarina</taxon>
    </lineage>
</organism>
<dbReference type="OrthoDB" id="8794567at2"/>
<sequence>MAVKETMQLLTQLREQLQALDLWEGTPPSPELLKSTEPFAVDTLEFHQWLQFIMIPEFEHRIHNNIALPKGFAVSPMAEESWRGKWGERRALILTLRALDELHK</sequence>
<proteinExistence type="predicted"/>
<dbReference type="Pfam" id="PF04287">
    <property type="entry name" value="DUF446"/>
    <property type="match status" value="1"/>
</dbReference>
<reference evidence="2 3" key="1">
    <citation type="journal article" date="2011" name="Front. Microbiol.">
        <title>Genomic signatures of strain selection and enhancement in Bacillus atrophaeus var. globigii, a historical biowarfare simulant.</title>
        <authorList>
            <person name="Gibbons H.S."/>
            <person name="Broomall S.M."/>
            <person name="McNew L.A."/>
            <person name="Daligault H."/>
            <person name="Chapman C."/>
            <person name="Bruce D."/>
            <person name="Karavis M."/>
            <person name="Krepps M."/>
            <person name="McGregor P.A."/>
            <person name="Hong C."/>
            <person name="Park K.H."/>
            <person name="Akmal A."/>
            <person name="Feldman A."/>
            <person name="Lin J.S."/>
            <person name="Chang W.E."/>
            <person name="Higgs B.W."/>
            <person name="Demirev P."/>
            <person name="Lindquist J."/>
            <person name="Liem A."/>
            <person name="Fochler E."/>
            <person name="Read T.D."/>
            <person name="Tapia R."/>
            <person name="Johnson S."/>
            <person name="Bishop-Lilly K.A."/>
            <person name="Detter C."/>
            <person name="Han C."/>
            <person name="Sozhamannan S."/>
            <person name="Rosenzweig C.N."/>
            <person name="Skowronski E.W."/>
        </authorList>
    </citation>
    <scope>NUCLEOTIDE SEQUENCE [LARGE SCALE GENOMIC DNA]</scope>
    <source>
        <strain evidence="2 3">AIT1</strain>
    </source>
</reference>
<dbReference type="PIRSF" id="PIRSF006257">
    <property type="entry name" value="UCP006257"/>
    <property type="match status" value="1"/>
</dbReference>
<dbReference type="AlphaFoldDB" id="A0A432XAC2"/>
<evidence type="ECO:0000313" key="2">
    <source>
        <dbReference type="EMBL" id="RUO44365.1"/>
    </source>
</evidence>
<dbReference type="InterPro" id="IPR023376">
    <property type="entry name" value="YqcC-like_dom"/>
</dbReference>
<dbReference type="InterPro" id="IPR036814">
    <property type="entry name" value="YqcC-like_sf"/>
</dbReference>
<accession>A0A432XAC2</accession>
<gene>
    <name evidence="2" type="ORF">CWE15_04105</name>
</gene>
<dbReference type="GO" id="GO:0044010">
    <property type="term" value="P:single-species biofilm formation"/>
    <property type="evidence" value="ECO:0007669"/>
    <property type="project" value="TreeGrafter"/>
</dbReference>
<evidence type="ECO:0000313" key="3">
    <source>
        <dbReference type="Proteomes" id="UP000286976"/>
    </source>
</evidence>
<comment type="caution">
    <text evidence="2">The sequence shown here is derived from an EMBL/GenBank/DDBJ whole genome shotgun (WGS) entry which is preliminary data.</text>
</comment>
<dbReference type="Proteomes" id="UP000286976">
    <property type="component" value="Unassembled WGS sequence"/>
</dbReference>
<feature type="domain" description="YqcC-like" evidence="1">
    <location>
        <begin position="6"/>
        <end position="102"/>
    </location>
</feature>
<protein>
    <recommendedName>
        <fullName evidence="1">YqcC-like domain-containing protein</fullName>
    </recommendedName>
</protein>
<dbReference type="PANTHER" id="PTHR39586:SF1">
    <property type="entry name" value="CYTOPLASMIC PROTEIN"/>
    <property type="match status" value="1"/>
</dbReference>
<dbReference type="SUPFAM" id="SSF158452">
    <property type="entry name" value="YqcC-like"/>
    <property type="match status" value="1"/>
</dbReference>